<organism evidence="2 3">
    <name type="scientific">Roseovarius aestuarii</name>
    <dbReference type="NCBI Taxonomy" id="475083"/>
    <lineage>
        <taxon>Bacteria</taxon>
        <taxon>Pseudomonadati</taxon>
        <taxon>Pseudomonadota</taxon>
        <taxon>Alphaproteobacteria</taxon>
        <taxon>Rhodobacterales</taxon>
        <taxon>Roseobacteraceae</taxon>
        <taxon>Roseovarius</taxon>
    </lineage>
</organism>
<evidence type="ECO:0000313" key="2">
    <source>
        <dbReference type="EMBL" id="SMC10586.1"/>
    </source>
</evidence>
<keyword evidence="1" id="KW-1133">Transmembrane helix</keyword>
<accession>A0A1X7BLT9</accession>
<sequence>MQYAYAKREARRERYKLRARTARFYARLVMLALLVTIAAAAWQDETYGPQMRQYALIAMEKFEEATDEGSAGRKLVQTAISKLEL</sequence>
<dbReference type="RefSeq" id="WP_085798533.1">
    <property type="nucleotide sequence ID" value="NZ_JAIMIB010000001.1"/>
</dbReference>
<reference evidence="2 3" key="1">
    <citation type="submission" date="2017-03" db="EMBL/GenBank/DDBJ databases">
        <authorList>
            <person name="Afonso C.L."/>
            <person name="Miller P.J."/>
            <person name="Scott M.A."/>
            <person name="Spackman E."/>
            <person name="Goraichik I."/>
            <person name="Dimitrov K.M."/>
            <person name="Suarez D.L."/>
            <person name="Swayne D.E."/>
        </authorList>
    </citation>
    <scope>NUCLEOTIDE SEQUENCE [LARGE SCALE GENOMIC DNA]</scope>
    <source>
        <strain evidence="2 3">CECT 7745</strain>
    </source>
</reference>
<gene>
    <name evidence="2" type="ORF">ROA7745_00393</name>
</gene>
<keyword evidence="1" id="KW-0472">Membrane</keyword>
<name>A0A1X7BLT9_9RHOB</name>
<dbReference type="AlphaFoldDB" id="A0A1X7BLT9"/>
<proteinExistence type="predicted"/>
<feature type="transmembrane region" description="Helical" evidence="1">
    <location>
        <begin position="21"/>
        <end position="42"/>
    </location>
</feature>
<protein>
    <submittedName>
        <fullName evidence="2">Uncharacterized protein</fullName>
    </submittedName>
</protein>
<keyword evidence="1" id="KW-0812">Transmembrane</keyword>
<evidence type="ECO:0000256" key="1">
    <source>
        <dbReference type="SAM" id="Phobius"/>
    </source>
</evidence>
<evidence type="ECO:0000313" key="3">
    <source>
        <dbReference type="Proteomes" id="UP000193224"/>
    </source>
</evidence>
<keyword evidence="3" id="KW-1185">Reference proteome</keyword>
<dbReference type="Proteomes" id="UP000193224">
    <property type="component" value="Unassembled WGS sequence"/>
</dbReference>
<dbReference type="EMBL" id="FWXB01000001">
    <property type="protein sequence ID" value="SMC10586.1"/>
    <property type="molecule type" value="Genomic_DNA"/>
</dbReference>